<name>A0ABY6CN24_9BACT</name>
<proteinExistence type="predicted"/>
<dbReference type="Proteomes" id="UP001065174">
    <property type="component" value="Chromosome"/>
</dbReference>
<accession>A0ABY6CN24</accession>
<reference evidence="1" key="1">
    <citation type="submission" date="2022-09" db="EMBL/GenBank/DDBJ databases">
        <title>Comparative genomics and taxonomic characterization of three novel marine species of genus Reichenbachiella exhibiting antioxidant and polysaccharide degradation activities.</title>
        <authorList>
            <person name="Muhammad N."/>
            <person name="Lee Y.-J."/>
            <person name="Ko J."/>
            <person name="Kim S.-G."/>
        </authorList>
    </citation>
    <scope>NUCLEOTIDE SEQUENCE</scope>
    <source>
        <strain evidence="1">BKB1-1</strain>
    </source>
</reference>
<evidence type="ECO:0000313" key="2">
    <source>
        <dbReference type="Proteomes" id="UP001065174"/>
    </source>
</evidence>
<protein>
    <submittedName>
        <fullName evidence="1">Transcription elongation protein SprT</fullName>
    </submittedName>
</protein>
<evidence type="ECO:0000313" key="1">
    <source>
        <dbReference type="EMBL" id="UXP31911.1"/>
    </source>
</evidence>
<keyword evidence="2" id="KW-1185">Reference proteome</keyword>
<sequence length="204" mass="23725">MSHEKHRATFERHLPAGAVAYCFELWKELGFNLKVTGNRVSKYGDYRYDPNSKRHSISVNGGLNPYAFLVTYIHEVAHKTNYDLHQNKVSPHGQEWKHQFKKLMIPMLHEDIFPMDILKPLALHMKNPKATSVSDPVLFKALRNHDNSKSNLFLSEIENGQKFLFRKTIYRKLEERRTRALCIALESSKKYLISGTAPVQVFKN</sequence>
<dbReference type="RefSeq" id="WP_262309350.1">
    <property type="nucleotide sequence ID" value="NZ_CP106679.1"/>
</dbReference>
<organism evidence="1 2">
    <name type="scientific">Reichenbachiella agarivorans</name>
    <dbReference type="NCBI Taxonomy" id="2979464"/>
    <lineage>
        <taxon>Bacteria</taxon>
        <taxon>Pseudomonadati</taxon>
        <taxon>Bacteroidota</taxon>
        <taxon>Cytophagia</taxon>
        <taxon>Cytophagales</taxon>
        <taxon>Reichenbachiellaceae</taxon>
        <taxon>Reichenbachiella</taxon>
    </lineage>
</organism>
<dbReference type="EMBL" id="CP106679">
    <property type="protein sequence ID" value="UXP31911.1"/>
    <property type="molecule type" value="Genomic_DNA"/>
</dbReference>
<gene>
    <name evidence="1" type="ORF">N6H18_16315</name>
</gene>